<organism evidence="2 3">
    <name type="scientific">Megamonas hypermegale</name>
    <dbReference type="NCBI Taxonomy" id="158847"/>
    <lineage>
        <taxon>Bacteria</taxon>
        <taxon>Bacillati</taxon>
        <taxon>Bacillota</taxon>
        <taxon>Negativicutes</taxon>
        <taxon>Selenomonadales</taxon>
        <taxon>Selenomonadaceae</taxon>
        <taxon>Megamonas</taxon>
    </lineage>
</organism>
<dbReference type="Proteomes" id="UP000215383">
    <property type="component" value="Chromosome 1"/>
</dbReference>
<dbReference type="AlphaFoldDB" id="A0A239TTE7"/>
<evidence type="ECO:0000259" key="1">
    <source>
        <dbReference type="Pfam" id="PF13472"/>
    </source>
</evidence>
<dbReference type="SUPFAM" id="SSF52266">
    <property type="entry name" value="SGNH hydrolase"/>
    <property type="match status" value="1"/>
</dbReference>
<dbReference type="EMBL" id="LT906446">
    <property type="protein sequence ID" value="SNV01087.1"/>
    <property type="molecule type" value="Genomic_DNA"/>
</dbReference>
<dbReference type="PANTHER" id="PTHR30383:SF5">
    <property type="entry name" value="SGNH HYDROLASE-TYPE ESTERASE DOMAIN-CONTAINING PROTEIN"/>
    <property type="match status" value="1"/>
</dbReference>
<proteinExistence type="predicted"/>
<keyword evidence="3" id="KW-1185">Reference proteome</keyword>
<dbReference type="eggNOG" id="COG2755">
    <property type="taxonomic scope" value="Bacteria"/>
</dbReference>
<dbReference type="InterPro" id="IPR013783">
    <property type="entry name" value="Ig-like_fold"/>
</dbReference>
<reference evidence="2 3" key="1">
    <citation type="submission" date="2017-06" db="EMBL/GenBank/DDBJ databases">
        <authorList>
            <consortium name="Pathogen Informatics"/>
        </authorList>
    </citation>
    <scope>NUCLEOTIDE SEQUENCE [LARGE SCALE GENOMIC DNA]</scope>
    <source>
        <strain evidence="2 3">NCTC10570</strain>
    </source>
</reference>
<dbReference type="Gene3D" id="2.60.40.10">
    <property type="entry name" value="Immunoglobulins"/>
    <property type="match status" value="1"/>
</dbReference>
<dbReference type="InterPro" id="IPR013830">
    <property type="entry name" value="SGNH_hydro"/>
</dbReference>
<gene>
    <name evidence="2" type="ORF">SAMEA4364220_01379</name>
</gene>
<dbReference type="GeneID" id="78507378"/>
<dbReference type="GO" id="GO:0004622">
    <property type="term" value="F:phosphatidylcholine lysophospholipase activity"/>
    <property type="evidence" value="ECO:0007669"/>
    <property type="project" value="TreeGrafter"/>
</dbReference>
<dbReference type="PANTHER" id="PTHR30383">
    <property type="entry name" value="THIOESTERASE 1/PROTEASE 1/LYSOPHOSPHOLIPASE L1"/>
    <property type="match status" value="1"/>
</dbReference>
<dbReference type="RefSeq" id="WP_027889447.1">
    <property type="nucleotide sequence ID" value="NZ_LT906446.1"/>
</dbReference>
<evidence type="ECO:0000313" key="2">
    <source>
        <dbReference type="EMBL" id="SNV01087.1"/>
    </source>
</evidence>
<dbReference type="InterPro" id="IPR051532">
    <property type="entry name" value="Ester_Hydrolysis_Enzymes"/>
</dbReference>
<accession>A0A239TTE7</accession>
<feature type="domain" description="SGNH hydrolase-type esterase" evidence="1">
    <location>
        <begin position="262"/>
        <end position="422"/>
    </location>
</feature>
<dbReference type="InterPro" id="IPR036514">
    <property type="entry name" value="SGNH_hydro_sf"/>
</dbReference>
<sequence length="445" mass="50336">MKKFLYLFILIILALYLHTYNSSNNPSFEQNEPVPPSSSKIVALSHFSAEIPASSAPLLEWNKDLNAVYYELELFDTVPENLSNDDLSSDHLYYTASIYTNAYQIDLKDIAPEYLNKKPLYWRVRSMDIDGNPISSFSKLETLYATDAPSSMNSPLPHVTYNKENGTTLLYPVYAFIPNAHATQFEIEVTDRPPENPNGTTPSKYRIFSAITNLCDYYDPKARIGKYYWRVRGLDDDNNPVGVYSDAQTFENNPNDNWKIGIFGDSISHGGGHLSFGPADWEYSYAYYLDFPTINLSCSGDTSETMVKRFDTDVVPFHPQYLLIMGGTNSLRAGIPAENVIEDLIAIREKCYENNITPIFLTLAPINPENIKKVFDENTSPVWQRNLNIVNKFIRTQPHIDAAAALNSPAILPTYYGMDGLHGDIPTKKIYAQAINDNISQFIEK</sequence>
<evidence type="ECO:0000313" key="3">
    <source>
        <dbReference type="Proteomes" id="UP000215383"/>
    </source>
</evidence>
<dbReference type="Pfam" id="PF13472">
    <property type="entry name" value="Lipase_GDSL_2"/>
    <property type="match status" value="1"/>
</dbReference>
<protein>
    <recommendedName>
        <fullName evidence="1">SGNH hydrolase-type esterase domain-containing protein</fullName>
    </recommendedName>
</protein>
<name>A0A239TTE7_9FIRM</name>
<dbReference type="Gene3D" id="3.40.50.1110">
    <property type="entry name" value="SGNH hydrolase"/>
    <property type="match status" value="1"/>
</dbReference>